<sequence>MSVSEGSSDGHTLLGLNLPIYMNCPYCRDSDSKQDGVVFAGCVSQLQWIFLVTPPFPLVLASRAVVEFQAKAGMEFQSGSEVALPPDSFLSLRLPFVYYMDGQNGVRTPLFCNKENPERTAWLHKCSAIYVISGGGNALVRAG</sequence>
<evidence type="ECO:0000256" key="1">
    <source>
        <dbReference type="ARBA" id="ARBA00006443"/>
    </source>
</evidence>
<protein>
    <recommendedName>
        <fullName evidence="3">Nonsense-mediated mRNA decay factor SMG8</fullName>
    </recommendedName>
</protein>
<comment type="similarity">
    <text evidence="1">Belongs to the SMG8 family.</text>
</comment>
<keyword evidence="5" id="KW-1185">Reference proteome</keyword>
<evidence type="ECO:0000256" key="3">
    <source>
        <dbReference type="ARBA" id="ARBA00029509"/>
    </source>
</evidence>
<accession>A0ABP0UYQ7</accession>
<evidence type="ECO:0000313" key="4">
    <source>
        <dbReference type="EMBL" id="CAK9233152.1"/>
    </source>
</evidence>
<name>A0ABP0UYQ7_9BRYO</name>
<dbReference type="Pfam" id="PF10220">
    <property type="entry name" value="Smg8_Smg9"/>
    <property type="match status" value="1"/>
</dbReference>
<dbReference type="EMBL" id="OZ019900">
    <property type="protein sequence ID" value="CAK9233152.1"/>
    <property type="molecule type" value="Genomic_DNA"/>
</dbReference>
<organism evidence="4 5">
    <name type="scientific">Sphagnum troendelagicum</name>
    <dbReference type="NCBI Taxonomy" id="128251"/>
    <lineage>
        <taxon>Eukaryota</taxon>
        <taxon>Viridiplantae</taxon>
        <taxon>Streptophyta</taxon>
        <taxon>Embryophyta</taxon>
        <taxon>Bryophyta</taxon>
        <taxon>Sphagnophytina</taxon>
        <taxon>Sphagnopsida</taxon>
        <taxon>Sphagnales</taxon>
        <taxon>Sphagnaceae</taxon>
        <taxon>Sphagnum</taxon>
    </lineage>
</organism>
<dbReference type="PANTHER" id="PTHR13091">
    <property type="entry name" value="AMPLIFIED IN BREAST CANCER 2-RELATED"/>
    <property type="match status" value="1"/>
</dbReference>
<dbReference type="InterPro" id="IPR019354">
    <property type="entry name" value="SMG8-like"/>
</dbReference>
<gene>
    <name evidence="4" type="ORF">CSSPTR1EN2_LOCUS21343</name>
</gene>
<proteinExistence type="inferred from homology"/>
<dbReference type="Proteomes" id="UP001497512">
    <property type="component" value="Chromosome 8"/>
</dbReference>
<keyword evidence="2" id="KW-0866">Nonsense-mediated mRNA decay</keyword>
<reference evidence="4" key="1">
    <citation type="submission" date="2024-02" db="EMBL/GenBank/DDBJ databases">
        <authorList>
            <consortium name="ELIXIR-Norway"/>
            <consortium name="Elixir Norway"/>
        </authorList>
    </citation>
    <scope>NUCLEOTIDE SEQUENCE</scope>
</reference>
<evidence type="ECO:0000256" key="2">
    <source>
        <dbReference type="ARBA" id="ARBA00023161"/>
    </source>
</evidence>
<evidence type="ECO:0000313" key="5">
    <source>
        <dbReference type="Proteomes" id="UP001497512"/>
    </source>
</evidence>
<dbReference type="PANTHER" id="PTHR13091:SF0">
    <property type="entry name" value="NONSENSE-MEDIATED MRNA DECAY FACTOR SMG8"/>
    <property type="match status" value="1"/>
</dbReference>